<evidence type="ECO:0000313" key="2">
    <source>
        <dbReference type="Proteomes" id="UP000295293"/>
    </source>
</evidence>
<organism evidence="1 2">
    <name type="scientific">Tahibacter aquaticus</name>
    <dbReference type="NCBI Taxonomy" id="520092"/>
    <lineage>
        <taxon>Bacteria</taxon>
        <taxon>Pseudomonadati</taxon>
        <taxon>Pseudomonadota</taxon>
        <taxon>Gammaproteobacteria</taxon>
        <taxon>Lysobacterales</taxon>
        <taxon>Rhodanobacteraceae</taxon>
        <taxon>Tahibacter</taxon>
    </lineage>
</organism>
<sequence length="38" mass="4384">MSAQPNGMGSGVMEPTWEFHFHQNEGIFADEFDRPEQE</sequence>
<dbReference type="EMBL" id="SNZH01000026">
    <property type="protein sequence ID" value="TDR37000.1"/>
    <property type="molecule type" value="Genomic_DNA"/>
</dbReference>
<reference evidence="1 2" key="1">
    <citation type="submission" date="2019-03" db="EMBL/GenBank/DDBJ databases">
        <title>Genomic Encyclopedia of Type Strains, Phase IV (KMG-IV): sequencing the most valuable type-strain genomes for metagenomic binning, comparative biology and taxonomic classification.</title>
        <authorList>
            <person name="Goeker M."/>
        </authorList>
    </citation>
    <scope>NUCLEOTIDE SEQUENCE [LARGE SCALE GENOMIC DNA]</scope>
    <source>
        <strain evidence="1 2">DSM 21667</strain>
    </source>
</reference>
<comment type="caution">
    <text evidence="1">The sequence shown here is derived from an EMBL/GenBank/DDBJ whole genome shotgun (WGS) entry which is preliminary data.</text>
</comment>
<protein>
    <submittedName>
        <fullName evidence="1">Uncharacterized protein</fullName>
    </submittedName>
</protein>
<name>A0A4R6YJH6_9GAMM</name>
<evidence type="ECO:0000313" key="1">
    <source>
        <dbReference type="EMBL" id="TDR37000.1"/>
    </source>
</evidence>
<proteinExistence type="predicted"/>
<dbReference type="AlphaFoldDB" id="A0A4R6YJH6"/>
<keyword evidence="2" id="KW-1185">Reference proteome</keyword>
<gene>
    <name evidence="1" type="ORF">DFR29_12637</name>
</gene>
<dbReference type="Proteomes" id="UP000295293">
    <property type="component" value="Unassembled WGS sequence"/>
</dbReference>
<accession>A0A4R6YJH6</accession>